<keyword evidence="11" id="KW-1185">Reference proteome</keyword>
<feature type="transmembrane region" description="Helical" evidence="8">
    <location>
        <begin position="46"/>
        <end position="66"/>
    </location>
</feature>
<organism evidence="10 11">
    <name type="scientific">Zooshikella harenae</name>
    <dbReference type="NCBI Taxonomy" id="2827238"/>
    <lineage>
        <taxon>Bacteria</taxon>
        <taxon>Pseudomonadati</taxon>
        <taxon>Pseudomonadota</taxon>
        <taxon>Gammaproteobacteria</taxon>
        <taxon>Oceanospirillales</taxon>
        <taxon>Zooshikellaceae</taxon>
        <taxon>Zooshikella</taxon>
    </lineage>
</organism>
<evidence type="ECO:0000256" key="2">
    <source>
        <dbReference type="ARBA" id="ARBA00022448"/>
    </source>
</evidence>
<evidence type="ECO:0000256" key="6">
    <source>
        <dbReference type="ARBA" id="ARBA00022989"/>
    </source>
</evidence>
<feature type="transmembrane region" description="Helical" evidence="8">
    <location>
        <begin position="103"/>
        <end position="123"/>
    </location>
</feature>
<dbReference type="InterPro" id="IPR005828">
    <property type="entry name" value="MFS_sugar_transport-like"/>
</dbReference>
<feature type="transmembrane region" description="Helical" evidence="8">
    <location>
        <begin position="389"/>
        <end position="410"/>
    </location>
</feature>
<comment type="subcellular location">
    <subcellularLocation>
        <location evidence="1">Cell membrane</location>
        <topology evidence="1">Multi-pass membrane protein</topology>
    </subcellularLocation>
</comment>
<feature type="transmembrane region" description="Helical" evidence="8">
    <location>
        <begin position="7"/>
        <end position="26"/>
    </location>
</feature>
<comment type="caution">
    <text evidence="10">The sequence shown here is derived from an EMBL/GenBank/DDBJ whole genome shotgun (WGS) entry which is preliminary data.</text>
</comment>
<accession>A0ABS5ZHU5</accession>
<dbReference type="RefSeq" id="WP_215821053.1">
    <property type="nucleotide sequence ID" value="NZ_JAGSOY010000051.1"/>
</dbReference>
<evidence type="ECO:0000313" key="11">
    <source>
        <dbReference type="Proteomes" id="UP000690515"/>
    </source>
</evidence>
<protein>
    <submittedName>
        <fullName evidence="10">MFS transporter</fullName>
    </submittedName>
</protein>
<keyword evidence="2" id="KW-0813">Transport</keyword>
<evidence type="ECO:0000256" key="4">
    <source>
        <dbReference type="ARBA" id="ARBA00022692"/>
    </source>
</evidence>
<dbReference type="EMBL" id="JAGSOY010000051">
    <property type="protein sequence ID" value="MBU2712830.1"/>
    <property type="molecule type" value="Genomic_DNA"/>
</dbReference>
<dbReference type="InterPro" id="IPR036259">
    <property type="entry name" value="MFS_trans_sf"/>
</dbReference>
<name>A0ABS5ZHU5_9GAMM</name>
<evidence type="ECO:0000256" key="1">
    <source>
        <dbReference type="ARBA" id="ARBA00004651"/>
    </source>
</evidence>
<keyword evidence="7 8" id="KW-0472">Membrane</keyword>
<feature type="transmembrane region" description="Helical" evidence="8">
    <location>
        <begin position="299"/>
        <end position="318"/>
    </location>
</feature>
<keyword evidence="4 8" id="KW-0812">Transmembrane</keyword>
<gene>
    <name evidence="10" type="ORF">KCG35_17315</name>
</gene>
<evidence type="ECO:0000259" key="9">
    <source>
        <dbReference type="PROSITE" id="PS50850"/>
    </source>
</evidence>
<keyword evidence="6 8" id="KW-1133">Transmembrane helix</keyword>
<dbReference type="Proteomes" id="UP000690515">
    <property type="component" value="Unassembled WGS sequence"/>
</dbReference>
<feature type="transmembrane region" description="Helical" evidence="8">
    <location>
        <begin position="271"/>
        <end position="292"/>
    </location>
</feature>
<feature type="domain" description="Major facilitator superfamily (MFS) profile" evidence="9">
    <location>
        <begin position="7"/>
        <end position="414"/>
    </location>
</feature>
<feature type="transmembrane region" description="Helical" evidence="8">
    <location>
        <begin position="144"/>
        <end position="167"/>
    </location>
</feature>
<sequence>MSISKRQIALVIAGNAFEWLDFVVYASLSSVLTKLFFPNTDFNSGLLMTLAIFSMSFLARPIGGLIFGHLGDAYGRRVALYTSGGILAFTSIAIALMPTYETLGIVAPIILLLVRVIQSIAIGGEYPALVTYLIESSPTGKRGLYGTFAQISTTGGVLLATLVMMGLNSWLTEEQIIGWGWRLPFGIGFITLLICLYYRFKLLETPEFQAARKKLTHFTKAPVKEALTQHYRSIIFIFIMIMAPAVVFYTYNISGQMLVKRLPVSDQVKLWLPVFNAILLTGLMPVCGLLIDRLGWQKVMGTGFILAIIAGTPIYYIMQQPGLFALLSAQLLWAIIAALILSCVPISLVDSTEVSTRTTVLAISYNLCLVLFGGFTPTINLMLSNYNPVLPGVYISVVSVISLLCIVKFSPQAYTQQLQRA</sequence>
<evidence type="ECO:0000256" key="5">
    <source>
        <dbReference type="ARBA" id="ARBA00022847"/>
    </source>
</evidence>
<dbReference type="Gene3D" id="1.20.1250.20">
    <property type="entry name" value="MFS general substrate transporter like domains"/>
    <property type="match status" value="1"/>
</dbReference>
<evidence type="ECO:0000256" key="3">
    <source>
        <dbReference type="ARBA" id="ARBA00022475"/>
    </source>
</evidence>
<proteinExistence type="predicted"/>
<dbReference type="InterPro" id="IPR020846">
    <property type="entry name" value="MFS_dom"/>
</dbReference>
<feature type="transmembrane region" description="Helical" evidence="8">
    <location>
        <begin position="360"/>
        <end position="383"/>
    </location>
</feature>
<feature type="transmembrane region" description="Helical" evidence="8">
    <location>
        <begin position="234"/>
        <end position="251"/>
    </location>
</feature>
<dbReference type="PANTHER" id="PTHR43528:SF1">
    <property type="entry name" value="ALPHA-KETOGLUTARATE PERMEASE"/>
    <property type="match status" value="1"/>
</dbReference>
<dbReference type="Pfam" id="PF00083">
    <property type="entry name" value="Sugar_tr"/>
    <property type="match status" value="1"/>
</dbReference>
<reference evidence="10 11" key="1">
    <citation type="submission" date="2021-04" db="EMBL/GenBank/DDBJ databases">
        <authorList>
            <person name="Pira H."/>
            <person name="Risdian C."/>
            <person name="Wink J."/>
        </authorList>
    </citation>
    <scope>NUCLEOTIDE SEQUENCE [LARGE SCALE GENOMIC DNA]</scope>
    <source>
        <strain evidence="10 11">WH53</strain>
    </source>
</reference>
<dbReference type="SUPFAM" id="SSF103473">
    <property type="entry name" value="MFS general substrate transporter"/>
    <property type="match status" value="1"/>
</dbReference>
<keyword evidence="3" id="KW-1003">Cell membrane</keyword>
<feature type="transmembrane region" description="Helical" evidence="8">
    <location>
        <begin position="78"/>
        <end position="97"/>
    </location>
</feature>
<feature type="transmembrane region" description="Helical" evidence="8">
    <location>
        <begin position="324"/>
        <end position="348"/>
    </location>
</feature>
<dbReference type="InterPro" id="IPR051084">
    <property type="entry name" value="H+-coupled_symporters"/>
</dbReference>
<evidence type="ECO:0000256" key="8">
    <source>
        <dbReference type="SAM" id="Phobius"/>
    </source>
</evidence>
<keyword evidence="5" id="KW-0769">Symport</keyword>
<evidence type="ECO:0000313" key="10">
    <source>
        <dbReference type="EMBL" id="MBU2712830.1"/>
    </source>
</evidence>
<dbReference type="PROSITE" id="PS50850">
    <property type="entry name" value="MFS"/>
    <property type="match status" value="1"/>
</dbReference>
<evidence type="ECO:0000256" key="7">
    <source>
        <dbReference type="ARBA" id="ARBA00023136"/>
    </source>
</evidence>
<dbReference type="PANTHER" id="PTHR43528">
    <property type="entry name" value="ALPHA-KETOGLUTARATE PERMEASE"/>
    <property type="match status" value="1"/>
</dbReference>
<feature type="transmembrane region" description="Helical" evidence="8">
    <location>
        <begin position="179"/>
        <end position="198"/>
    </location>
</feature>